<sequence>MSGWQVMSELPQGSAAHVYSPDTVCPSCRGNHEISISRLGVTEGVGSTMNLLQECPQCDGDGRLTGFQPPM</sequence>
<organism evidence="1 2">
    <name type="scientific">Longimycelium tulufanense</name>
    <dbReference type="NCBI Taxonomy" id="907463"/>
    <lineage>
        <taxon>Bacteria</taxon>
        <taxon>Bacillati</taxon>
        <taxon>Actinomycetota</taxon>
        <taxon>Actinomycetes</taxon>
        <taxon>Pseudonocardiales</taxon>
        <taxon>Pseudonocardiaceae</taxon>
        <taxon>Longimycelium</taxon>
    </lineage>
</organism>
<reference evidence="1" key="1">
    <citation type="journal article" date="2014" name="Int. J. Syst. Evol. Microbiol.">
        <title>Complete genome sequence of Corynebacterium casei LMG S-19264T (=DSM 44701T), isolated from a smear-ripened cheese.</title>
        <authorList>
            <consortium name="US DOE Joint Genome Institute (JGI-PGF)"/>
            <person name="Walter F."/>
            <person name="Albersmeier A."/>
            <person name="Kalinowski J."/>
            <person name="Ruckert C."/>
        </authorList>
    </citation>
    <scope>NUCLEOTIDE SEQUENCE</scope>
    <source>
        <strain evidence="1">CGMCC 4.5737</strain>
    </source>
</reference>
<dbReference type="EMBL" id="BMMK01000001">
    <property type="protein sequence ID" value="GGM35177.1"/>
    <property type="molecule type" value="Genomic_DNA"/>
</dbReference>
<proteinExistence type="predicted"/>
<gene>
    <name evidence="1" type="ORF">GCM10012275_03000</name>
</gene>
<dbReference type="Proteomes" id="UP000637578">
    <property type="component" value="Unassembled WGS sequence"/>
</dbReference>
<evidence type="ECO:0000313" key="2">
    <source>
        <dbReference type="Proteomes" id="UP000637578"/>
    </source>
</evidence>
<comment type="caution">
    <text evidence="1">The sequence shown here is derived from an EMBL/GenBank/DDBJ whole genome shotgun (WGS) entry which is preliminary data.</text>
</comment>
<accession>A0A8J3C7F5</accession>
<dbReference type="Gene3D" id="2.10.230.10">
    <property type="entry name" value="Heat shock protein DnaJ, cysteine-rich domain"/>
    <property type="match status" value="1"/>
</dbReference>
<protein>
    <submittedName>
        <fullName evidence="1">Uncharacterized protein</fullName>
    </submittedName>
</protein>
<reference evidence="1" key="2">
    <citation type="submission" date="2020-09" db="EMBL/GenBank/DDBJ databases">
        <authorList>
            <person name="Sun Q."/>
            <person name="Zhou Y."/>
        </authorList>
    </citation>
    <scope>NUCLEOTIDE SEQUENCE</scope>
    <source>
        <strain evidence="1">CGMCC 4.5737</strain>
    </source>
</reference>
<keyword evidence="2" id="KW-1185">Reference proteome</keyword>
<dbReference type="AlphaFoldDB" id="A0A8J3C7F5"/>
<evidence type="ECO:0000313" key="1">
    <source>
        <dbReference type="EMBL" id="GGM35177.1"/>
    </source>
</evidence>
<name>A0A8J3C7F5_9PSEU</name>